<dbReference type="PROSITE" id="PS50026">
    <property type="entry name" value="EGF_3"/>
    <property type="match status" value="4"/>
</dbReference>
<dbReference type="InterPro" id="IPR000742">
    <property type="entry name" value="EGF"/>
</dbReference>
<feature type="transmembrane region" description="Helical" evidence="16">
    <location>
        <begin position="325"/>
        <end position="342"/>
    </location>
</feature>
<dbReference type="SMART" id="SM00282">
    <property type="entry name" value="LamG"/>
    <property type="match status" value="1"/>
</dbReference>
<evidence type="ECO:0000256" key="14">
    <source>
        <dbReference type="RuleBase" id="RU003732"/>
    </source>
</evidence>
<dbReference type="InterPro" id="IPR048287">
    <property type="entry name" value="TSPN-like_N"/>
</dbReference>
<dbReference type="FunFam" id="2.60.120.200:FF:000015">
    <property type="entry name" value="protein kinase C-binding protein NELL1"/>
    <property type="match status" value="1"/>
</dbReference>
<dbReference type="SMART" id="SM00214">
    <property type="entry name" value="VWC"/>
    <property type="match status" value="4"/>
</dbReference>
<keyword evidence="12" id="KW-0479">Metal-binding</keyword>
<evidence type="ECO:0000259" key="18">
    <source>
        <dbReference type="PROSITE" id="PS50184"/>
    </source>
</evidence>
<dbReference type="InterPro" id="IPR001007">
    <property type="entry name" value="VWF_dom"/>
</dbReference>
<dbReference type="InterPro" id="IPR001881">
    <property type="entry name" value="EGF-like_Ca-bd_dom"/>
</dbReference>
<evidence type="ECO:0000259" key="17">
    <source>
        <dbReference type="PROSITE" id="PS50026"/>
    </source>
</evidence>
<keyword evidence="10" id="KW-1015">Disulfide bond</keyword>
<dbReference type="PRINTS" id="PR00176">
    <property type="entry name" value="NANEUSMPORT"/>
</dbReference>
<comment type="subcellular location">
    <subcellularLocation>
        <location evidence="1">Membrane</location>
        <topology evidence="1">Multi-pass membrane protein</topology>
    </subcellularLocation>
</comment>
<keyword evidence="2 14" id="KW-0813">Transport</keyword>
<evidence type="ECO:0000256" key="8">
    <source>
        <dbReference type="ARBA" id="ARBA00022989"/>
    </source>
</evidence>
<evidence type="ECO:0000256" key="12">
    <source>
        <dbReference type="PIRSR" id="PIRSR600175-1"/>
    </source>
</evidence>
<keyword evidence="20" id="KW-1185">Reference proteome</keyword>
<feature type="binding site" evidence="12">
    <location>
        <position position="510"/>
    </location>
    <ligand>
        <name>Na(+)</name>
        <dbReference type="ChEBI" id="CHEBI:29101"/>
        <label>1</label>
    </ligand>
</feature>
<accession>A0A444U104</accession>
<comment type="similarity">
    <text evidence="14">Belongs to the sodium:neurotransmitter symporter (SNF) (TC 2.A.22) family.</text>
</comment>
<dbReference type="SMART" id="SM00215">
    <property type="entry name" value="VWC_out"/>
    <property type="match status" value="2"/>
</dbReference>
<dbReference type="SUPFAM" id="SSF49899">
    <property type="entry name" value="Concanavalin A-like lectins/glucanases"/>
    <property type="match status" value="1"/>
</dbReference>
<dbReference type="InterPro" id="IPR024731">
    <property type="entry name" value="NELL2-like_EGF"/>
</dbReference>
<feature type="binding site" evidence="12">
    <location>
        <position position="507"/>
    </location>
    <ligand>
        <name>Na(+)</name>
        <dbReference type="ChEBI" id="CHEBI:29101"/>
        <label>1</label>
    </ligand>
</feature>
<feature type="transmembrane region" description="Helical" evidence="16">
    <location>
        <begin position="354"/>
        <end position="387"/>
    </location>
</feature>
<feature type="region of interest" description="Disordered" evidence="15">
    <location>
        <begin position="1"/>
        <end position="54"/>
    </location>
</feature>
<keyword evidence="19" id="KW-0418">Kinase</keyword>
<evidence type="ECO:0000313" key="20">
    <source>
        <dbReference type="Proteomes" id="UP000289886"/>
    </source>
</evidence>
<dbReference type="SMART" id="SM00210">
    <property type="entry name" value="TSPN"/>
    <property type="match status" value="1"/>
</dbReference>
<dbReference type="FunFam" id="2.10.25.10:FF:000111">
    <property type="entry name" value="Protein kinase C-binding protein NELL2"/>
    <property type="match status" value="1"/>
</dbReference>
<feature type="domain" description="EGF-like" evidence="17">
    <location>
        <begin position="1003"/>
        <end position="1043"/>
    </location>
</feature>
<feature type="transmembrane region" description="Helical" evidence="16">
    <location>
        <begin position="530"/>
        <end position="551"/>
    </location>
</feature>
<feature type="binding site" evidence="12">
    <location>
        <position position="410"/>
    </location>
    <ligand>
        <name>Na(+)</name>
        <dbReference type="ChEBI" id="CHEBI:29101"/>
        <label>1</label>
    </ligand>
</feature>
<feature type="binding site" evidence="12">
    <location>
        <position position="202"/>
    </location>
    <ligand>
        <name>Na(+)</name>
        <dbReference type="ChEBI" id="CHEBI:29101"/>
        <label>1</label>
    </ligand>
</feature>
<feature type="binding site" evidence="12">
    <location>
        <position position="442"/>
    </location>
    <ligand>
        <name>Na(+)</name>
        <dbReference type="ChEBI" id="CHEBI:29101"/>
        <label>1</label>
    </ligand>
</feature>
<keyword evidence="4 14" id="KW-0812">Transmembrane</keyword>
<evidence type="ECO:0000256" key="2">
    <source>
        <dbReference type="ARBA" id="ARBA00022448"/>
    </source>
</evidence>
<dbReference type="FunFam" id="2.10.25.10:FF:000120">
    <property type="entry name" value="Protein kinase C-binding protein NELL1"/>
    <property type="match status" value="1"/>
</dbReference>
<comment type="caution">
    <text evidence="13">Lacks conserved residue(s) required for the propagation of feature annotation.</text>
</comment>
<dbReference type="PANTHER" id="PTHR24042:SF2">
    <property type="entry name" value="PROTEIN KINASE C-BINDING PROTEIN NELL1"/>
    <property type="match status" value="1"/>
</dbReference>
<proteinExistence type="inferred from homology"/>
<dbReference type="PROSITE" id="PS01186">
    <property type="entry name" value="EGF_2"/>
    <property type="match status" value="2"/>
</dbReference>
<dbReference type="Pfam" id="PF00209">
    <property type="entry name" value="SNF"/>
    <property type="match status" value="2"/>
</dbReference>
<protein>
    <recommendedName>
        <fullName evidence="14">Transporter</fullName>
    </recommendedName>
</protein>
<feature type="transmembrane region" description="Helical" evidence="16">
    <location>
        <begin position="407"/>
        <end position="424"/>
    </location>
</feature>
<feature type="domain" description="EGF-like" evidence="17">
    <location>
        <begin position="1091"/>
        <end position="1126"/>
    </location>
</feature>
<evidence type="ECO:0000256" key="9">
    <source>
        <dbReference type="ARBA" id="ARBA00023136"/>
    </source>
</evidence>
<evidence type="ECO:0000256" key="6">
    <source>
        <dbReference type="ARBA" id="ARBA00022737"/>
    </source>
</evidence>
<dbReference type="PROSITE" id="PS50267">
    <property type="entry name" value="NA_NEUROTRAN_SYMP_3"/>
    <property type="match status" value="1"/>
</dbReference>
<keyword evidence="12" id="KW-0915">Sodium</keyword>
<evidence type="ECO:0000256" key="10">
    <source>
        <dbReference type="ARBA" id="ARBA00023157"/>
    </source>
</evidence>
<evidence type="ECO:0000256" key="11">
    <source>
        <dbReference type="ARBA" id="ARBA00023180"/>
    </source>
</evidence>
<dbReference type="SMART" id="SM00179">
    <property type="entry name" value="EGF_CA"/>
    <property type="match status" value="5"/>
</dbReference>
<evidence type="ECO:0000256" key="5">
    <source>
        <dbReference type="ARBA" id="ARBA00022729"/>
    </source>
</evidence>
<gene>
    <name evidence="19" type="ORF">EOD39_0535</name>
</gene>
<dbReference type="Pfam" id="PF07645">
    <property type="entry name" value="EGF_CA"/>
    <property type="match status" value="3"/>
</dbReference>
<feature type="binding site" evidence="12">
    <location>
        <position position="198"/>
    </location>
    <ligand>
        <name>Na(+)</name>
        <dbReference type="ChEBI" id="CHEBI:29101"/>
        <label>1</label>
    </ligand>
</feature>
<dbReference type="InterPro" id="IPR037272">
    <property type="entry name" value="SNS_sf"/>
</dbReference>
<dbReference type="SUPFAM" id="SSF161070">
    <property type="entry name" value="SNF-like"/>
    <property type="match status" value="1"/>
</dbReference>
<dbReference type="SMART" id="SM00181">
    <property type="entry name" value="EGF"/>
    <property type="match status" value="5"/>
</dbReference>
<dbReference type="InterPro" id="IPR013320">
    <property type="entry name" value="ConA-like_dom_sf"/>
</dbReference>
<dbReference type="SUPFAM" id="SSF57196">
    <property type="entry name" value="EGF/Laminin"/>
    <property type="match status" value="1"/>
</dbReference>
<dbReference type="PANTHER" id="PTHR24042">
    <property type="entry name" value="NEL HOMOLOG"/>
    <property type="match status" value="1"/>
</dbReference>
<evidence type="ECO:0000256" key="15">
    <source>
        <dbReference type="SAM" id="MobiDB-lite"/>
    </source>
</evidence>
<organism evidence="19 20">
    <name type="scientific">Acipenser ruthenus</name>
    <name type="common">Sterlet sturgeon</name>
    <dbReference type="NCBI Taxonomy" id="7906"/>
    <lineage>
        <taxon>Eukaryota</taxon>
        <taxon>Metazoa</taxon>
        <taxon>Chordata</taxon>
        <taxon>Craniata</taxon>
        <taxon>Vertebrata</taxon>
        <taxon>Euteleostomi</taxon>
        <taxon>Actinopterygii</taxon>
        <taxon>Chondrostei</taxon>
        <taxon>Acipenseriformes</taxon>
        <taxon>Acipenseridae</taxon>
        <taxon>Acipenser</taxon>
    </lineage>
</organism>
<dbReference type="Gene3D" id="2.60.120.200">
    <property type="match status" value="1"/>
</dbReference>
<dbReference type="GO" id="GO:0016020">
    <property type="term" value="C:membrane"/>
    <property type="evidence" value="ECO:0007669"/>
    <property type="project" value="UniProtKB-SubCell"/>
</dbReference>
<dbReference type="Pfam" id="PF02210">
    <property type="entry name" value="Laminin_G_2"/>
    <property type="match status" value="1"/>
</dbReference>
<evidence type="ECO:0000256" key="7">
    <source>
        <dbReference type="ARBA" id="ARBA00022837"/>
    </source>
</evidence>
<dbReference type="InterPro" id="IPR000175">
    <property type="entry name" value="Na/ntran_symport"/>
</dbReference>
<dbReference type="InterPro" id="IPR049883">
    <property type="entry name" value="NOTCH1_EGF-like"/>
</dbReference>
<feature type="transmembrane region" description="Helical" evidence="16">
    <location>
        <begin position="216"/>
        <end position="236"/>
    </location>
</feature>
<feature type="binding site" evidence="12">
    <location>
        <position position="195"/>
    </location>
    <ligand>
        <name>Na(+)</name>
        <dbReference type="ChEBI" id="CHEBI:29101"/>
        <label>1</label>
    </ligand>
</feature>
<keyword evidence="3 13" id="KW-0245">EGF-like domain</keyword>
<comment type="caution">
    <text evidence="19">The sequence shown here is derived from an EMBL/GenBank/DDBJ whole genome shotgun (WGS) entry which is preliminary data.</text>
</comment>
<dbReference type="InterPro" id="IPR018097">
    <property type="entry name" value="EGF_Ca-bd_CS"/>
</dbReference>
<reference evidence="19 20" key="1">
    <citation type="submission" date="2019-01" db="EMBL/GenBank/DDBJ databases">
        <title>Draft Genome and Complete Hox-Cluster Characterization of the Sterlet Sturgeon (Acipenser ruthenus).</title>
        <authorList>
            <person name="Wei Q."/>
        </authorList>
    </citation>
    <scope>NUCLEOTIDE SEQUENCE [LARGE SCALE GENOMIC DNA]</scope>
    <source>
        <strain evidence="19">WHYD16114868_AA</strain>
        <tissue evidence="19">Blood</tissue>
    </source>
</reference>
<dbReference type="CDD" id="cd00110">
    <property type="entry name" value="LamG"/>
    <property type="match status" value="1"/>
</dbReference>
<dbReference type="GO" id="GO:0045667">
    <property type="term" value="P:regulation of osteoblast differentiation"/>
    <property type="evidence" value="ECO:0007669"/>
    <property type="project" value="TreeGrafter"/>
</dbReference>
<sequence>MAKHPTKNHAPLNPGGQPDGTAGAIINKPEKDQNLPSEVHPPAQAAKVSRSPSIERKTLSAVEAKPHAPEAITIAGTLKNTSPAQVNSVTRKDSIEPVPHKDAYTTVYSKIVTPHCTEAVPNQSIMKSTVEQNNATGNWTTMSQTTVVLGTDGNTSVMPGTGNGGDGDDDDEDGDENKVRGNWSNKLDFILSMVGYAVGLGNVWRFPYLAFQNGGGAFLIPYLIMLALAGVPIFLLEVSLGQFASQGPVSVWKAIPALQDSCILRDKNITSIKNTTFCMSASVASNLTRITNVTLENKTFVSPSEEYFKYNVLHISKGIEYPGDIRWPLALCLFLAWVIVYVSLAKGIKSSGKVVYFTATFPYVVLVILLIRGVTLPGAGAGILYFITPKWEKLNDAKVWKDAATQIFFSLSAAWGGLITLSSYNKFHNNIYRDTIIVSCTNSATSIFAGFVIFSVIGFMAHELQVPIEKVADEGPGIAFVVYPEALTRLPLSPFWALIFFLMLLTLGLDTMNGMYMLQLVDTYAASYSLVIIAIFELVGISYIYVFGFGMDPELHIDIISELDLVNATFGVTQVAGLHNNSKSFLFQDKEREIHASPHVAEKVIHLFRNKSEFTFLAAIQQKSSTSGVIFSILESEHSYFELESSGLRDEIRYHYRFNGKPRTEAFPYRLADGQWHKIALSISASHLLLHVDCNRIYERVIDPPQTDFMPGSTLWLGQHNRKHGLFKGTIQDVKIIFAPNGYITQCPNLNRTCPTCSDFLSLVQGIMDLQELLAKMTIKLNYAETRLSQLESCHCEKSCKVNGVGFRDEELWVEPENCRNCACKNGVVECRRILCPPANCSAGSLPVHVEGKCCKECRPNCIYMGKVLSEGQRALTKSCRECKNGMMVKVTESCPAVNCTESERFLPENRCCNVCRGYDFCAEGHNCGENSVCKNWNTKAVCECKSGFSSISGDSAYCEDIDECAAEMHYCHANTVCVNLPGSHRCDCIPGYIRVDDFSCTEHDECGSGRHNCDENAICTNTIRGHSCTCKPGYVGNGTICLDIDECAEGVVRCHRRSRCVNLPGGYHCECRSGFHDNGTYSLDGGSCIDIDECATRTHTCWNDSACVNLEGSFDCLCPTGPSCSGDCPHEGGLKRNGQVWTLKEDRCSVCSCKDGKIFCRRTACDCLNPNVDLFCCPECDSRVTSQCFHQSGHKVYRSGDNWTYSCQHCRCLEGEVDCWPLACPVVDCEYTAVSEGECCPHCVSDPCLADNIAYDIRKTCLENYGIIRLSGSIWTMAGSPCTTCKCKVKSNIYIYIYITI</sequence>
<feature type="domain" description="EGF-like" evidence="17">
    <location>
        <begin position="961"/>
        <end position="1002"/>
    </location>
</feature>
<dbReference type="Gene3D" id="2.10.25.10">
    <property type="entry name" value="Laminin"/>
    <property type="match status" value="5"/>
</dbReference>
<name>A0A444U104_ACIRT</name>
<dbReference type="Gene3D" id="6.20.200.20">
    <property type="match status" value="2"/>
</dbReference>
<dbReference type="GO" id="GO:0008201">
    <property type="term" value="F:heparin binding"/>
    <property type="evidence" value="ECO:0007669"/>
    <property type="project" value="TreeGrafter"/>
</dbReference>
<dbReference type="InterPro" id="IPR051586">
    <property type="entry name" value="PKC-binding_NELL"/>
</dbReference>
<dbReference type="GO" id="GO:0005080">
    <property type="term" value="F:protein kinase C binding"/>
    <property type="evidence" value="ECO:0007669"/>
    <property type="project" value="TreeGrafter"/>
</dbReference>
<evidence type="ECO:0000256" key="4">
    <source>
        <dbReference type="ARBA" id="ARBA00022692"/>
    </source>
</evidence>
<feature type="domain" description="EGF-like" evidence="17">
    <location>
        <begin position="1044"/>
        <end position="1079"/>
    </location>
</feature>
<dbReference type="Pfam" id="PF00093">
    <property type="entry name" value="VWC"/>
    <property type="match status" value="2"/>
</dbReference>
<dbReference type="PROSITE" id="PS00610">
    <property type="entry name" value="NA_NEUROTRAN_SYMP_1"/>
    <property type="match status" value="1"/>
</dbReference>
<evidence type="ECO:0000313" key="19">
    <source>
        <dbReference type="EMBL" id="RXM28848.1"/>
    </source>
</evidence>
<evidence type="ECO:0000256" key="1">
    <source>
        <dbReference type="ARBA" id="ARBA00004141"/>
    </source>
</evidence>
<dbReference type="GO" id="GO:0015293">
    <property type="term" value="F:symporter activity"/>
    <property type="evidence" value="ECO:0007669"/>
    <property type="project" value="UniProtKB-KW"/>
</dbReference>
<feature type="transmembrane region" description="Helical" evidence="16">
    <location>
        <begin position="436"/>
        <end position="461"/>
    </location>
</feature>
<feature type="domain" description="VWFC" evidence="18">
    <location>
        <begin position="1187"/>
        <end position="1245"/>
    </location>
</feature>
<keyword evidence="5" id="KW-0732">Signal</keyword>
<dbReference type="PROSITE" id="PS50184">
    <property type="entry name" value="VWFC_2"/>
    <property type="match status" value="2"/>
</dbReference>
<dbReference type="FunFam" id="2.10.25.10:FF:000038">
    <property type="entry name" value="Fibrillin 2"/>
    <property type="match status" value="2"/>
</dbReference>
<dbReference type="EMBL" id="SCEB01215572">
    <property type="protein sequence ID" value="RXM28848.1"/>
    <property type="molecule type" value="Genomic_DNA"/>
</dbReference>
<evidence type="ECO:0000256" key="16">
    <source>
        <dbReference type="SAM" id="Phobius"/>
    </source>
</evidence>
<feature type="domain" description="VWFC" evidence="18">
    <location>
        <begin position="798"/>
        <end position="859"/>
    </location>
</feature>
<keyword evidence="7" id="KW-0106">Calcium</keyword>
<dbReference type="InterPro" id="IPR000152">
    <property type="entry name" value="EGF-type_Asp/Asn_hydroxyl_site"/>
</dbReference>
<keyword evidence="14" id="KW-0769">Symport</keyword>
<feature type="region of interest" description="Disordered" evidence="15">
    <location>
        <begin position="150"/>
        <end position="179"/>
    </location>
</feature>
<keyword evidence="19" id="KW-0808">Transferase</keyword>
<dbReference type="Gene3D" id="2.10.70.10">
    <property type="entry name" value="Complement Module, domain 1"/>
    <property type="match status" value="1"/>
</dbReference>
<dbReference type="FunFam" id="2.10.70.10:FF:000023">
    <property type="entry name" value="protein kinase C-binding protein NELL2"/>
    <property type="match status" value="1"/>
</dbReference>
<feature type="binding site" evidence="12">
    <location>
        <position position="197"/>
    </location>
    <ligand>
        <name>Na(+)</name>
        <dbReference type="ChEBI" id="CHEBI:29101"/>
        <label>1</label>
    </ligand>
</feature>
<evidence type="ECO:0000256" key="13">
    <source>
        <dbReference type="PROSITE-ProRule" id="PRU00076"/>
    </source>
</evidence>
<dbReference type="Proteomes" id="UP000289886">
    <property type="component" value="Unassembled WGS sequence"/>
</dbReference>
<dbReference type="InterPro" id="IPR009030">
    <property type="entry name" value="Growth_fac_rcpt_cys_sf"/>
</dbReference>
<dbReference type="PROSITE" id="PS00010">
    <property type="entry name" value="ASX_HYDROXYL"/>
    <property type="match status" value="2"/>
</dbReference>
<feature type="transmembrane region" description="Helical" evidence="16">
    <location>
        <begin position="495"/>
        <end position="518"/>
    </location>
</feature>
<dbReference type="FunFam" id="2.10.25.10:FF:000211">
    <property type="entry name" value="Protein kinase C-binding protein NELL1"/>
    <property type="match status" value="1"/>
</dbReference>
<dbReference type="SUPFAM" id="SSF57184">
    <property type="entry name" value="Growth factor receptor domain"/>
    <property type="match status" value="1"/>
</dbReference>
<dbReference type="GO" id="GO:0005737">
    <property type="term" value="C:cytoplasm"/>
    <property type="evidence" value="ECO:0007669"/>
    <property type="project" value="TreeGrafter"/>
</dbReference>
<dbReference type="Pfam" id="PF12947">
    <property type="entry name" value="EGF_3"/>
    <property type="match status" value="1"/>
</dbReference>
<dbReference type="InterPro" id="IPR001791">
    <property type="entry name" value="Laminin_G"/>
</dbReference>
<keyword evidence="11" id="KW-0325">Glycoprotein</keyword>
<dbReference type="CDD" id="cd00054">
    <property type="entry name" value="EGF_CA"/>
    <property type="match status" value="4"/>
</dbReference>
<keyword evidence="9 16" id="KW-0472">Membrane</keyword>
<dbReference type="GO" id="GO:0005509">
    <property type="term" value="F:calcium ion binding"/>
    <property type="evidence" value="ECO:0007669"/>
    <property type="project" value="InterPro"/>
</dbReference>
<keyword evidence="8 16" id="KW-1133">Transmembrane helix</keyword>
<dbReference type="SUPFAM" id="SSF57603">
    <property type="entry name" value="FnI-like domain"/>
    <property type="match status" value="2"/>
</dbReference>
<evidence type="ECO:0000256" key="3">
    <source>
        <dbReference type="ARBA" id="ARBA00022536"/>
    </source>
</evidence>
<dbReference type="GO" id="GO:0045778">
    <property type="term" value="P:positive regulation of ossification"/>
    <property type="evidence" value="ECO:0007669"/>
    <property type="project" value="TreeGrafter"/>
</dbReference>
<dbReference type="GO" id="GO:0005615">
    <property type="term" value="C:extracellular space"/>
    <property type="evidence" value="ECO:0007669"/>
    <property type="project" value="TreeGrafter"/>
</dbReference>
<dbReference type="PROSITE" id="PS01208">
    <property type="entry name" value="VWFC_1"/>
    <property type="match status" value="2"/>
</dbReference>
<feature type="compositionally biased region" description="Acidic residues" evidence="15">
    <location>
        <begin position="166"/>
        <end position="175"/>
    </location>
</feature>
<dbReference type="GO" id="GO:0016301">
    <property type="term" value="F:kinase activity"/>
    <property type="evidence" value="ECO:0007669"/>
    <property type="project" value="UniProtKB-KW"/>
</dbReference>
<keyword evidence="6" id="KW-0677">Repeat</keyword>
<dbReference type="PROSITE" id="PS01187">
    <property type="entry name" value="EGF_CA"/>
    <property type="match status" value="1"/>
</dbReference>